<dbReference type="GO" id="GO:0015934">
    <property type="term" value="C:large ribosomal subunit"/>
    <property type="evidence" value="ECO:0007669"/>
    <property type="project" value="InterPro"/>
</dbReference>
<gene>
    <name evidence="5" type="primary">rpmF</name>
    <name evidence="6" type="ORF">ASU30_113</name>
</gene>
<proteinExistence type="inferred from homology"/>
<reference evidence="6 7" key="2">
    <citation type="journal article" date="2016" name="Genome Announc.">
        <title>Complete Genome Sequences of the Obligate Symbionts 'Candidatus Sulcia muelleri' and 'Ca. Nasuia deltocephalinicola' from the Pestiferous Leafhopper Macrosteles quadripunctulatus (Hemiptera: Cicadellidae).</title>
        <authorList>
            <person name="Bennett G.M."/>
            <person name="Abba S."/>
            <person name="Kube M."/>
            <person name="Marzachi C."/>
        </authorList>
    </citation>
    <scope>NUCLEOTIDE SEQUENCE [LARGE SCALE GENOMIC DNA]</scope>
    <source>
        <strain evidence="6 7">PUNC</strain>
    </source>
</reference>
<dbReference type="GO" id="GO:0003735">
    <property type="term" value="F:structural constituent of ribosome"/>
    <property type="evidence" value="ECO:0007669"/>
    <property type="project" value="InterPro"/>
</dbReference>
<evidence type="ECO:0000313" key="6">
    <source>
        <dbReference type="EMBL" id="ALP70175.1"/>
    </source>
</evidence>
<keyword evidence="2 5" id="KW-0689">Ribosomal protein</keyword>
<dbReference type="InterPro" id="IPR011332">
    <property type="entry name" value="Ribosomal_zn-bd"/>
</dbReference>
<keyword evidence="3 5" id="KW-0687">Ribonucleoprotein</keyword>
<evidence type="ECO:0000256" key="4">
    <source>
        <dbReference type="ARBA" id="ARBA00035178"/>
    </source>
</evidence>
<dbReference type="AlphaFoldDB" id="A0A654M2V0"/>
<dbReference type="GO" id="GO:0006412">
    <property type="term" value="P:translation"/>
    <property type="evidence" value="ECO:0007669"/>
    <property type="project" value="UniProtKB-UniRule"/>
</dbReference>
<comment type="similarity">
    <text evidence="1 5">Belongs to the bacterial ribosomal protein bL32 family.</text>
</comment>
<dbReference type="SUPFAM" id="SSF57829">
    <property type="entry name" value="Zn-binding ribosomal proteins"/>
    <property type="match status" value="1"/>
</dbReference>
<name>A0A654M2V0_9FLAO</name>
<protein>
    <recommendedName>
        <fullName evidence="4 5">Large ribosomal subunit protein bL32</fullName>
    </recommendedName>
</protein>
<reference evidence="7" key="1">
    <citation type="submission" date="2015-11" db="EMBL/GenBank/DDBJ databases">
        <title>Complete genome sequences of the obligate symbionts Candidatus Sulcia muelleri and Candidatus Nasuia deltocephalinicola from the pestiferous leafhopper, Macrosteles quadripunctulatus (Hemiptera: Cicadellidae).</title>
        <authorList>
            <person name="Bennett G.M."/>
            <person name="Abba S."/>
            <person name="Kube M."/>
            <person name="Marzachi C."/>
        </authorList>
    </citation>
    <scope>NUCLEOTIDE SEQUENCE [LARGE SCALE GENOMIC DNA]</scope>
    <source>
        <strain evidence="7">PUNC</strain>
    </source>
</reference>
<dbReference type="Pfam" id="PF01783">
    <property type="entry name" value="Ribosomal_L32p"/>
    <property type="match status" value="1"/>
</dbReference>
<evidence type="ECO:0000256" key="2">
    <source>
        <dbReference type="ARBA" id="ARBA00022980"/>
    </source>
</evidence>
<organism evidence="6 7">
    <name type="scientific">Candidatus Karelsulcia muelleri</name>
    <dbReference type="NCBI Taxonomy" id="336810"/>
    <lineage>
        <taxon>Bacteria</taxon>
        <taxon>Pseudomonadati</taxon>
        <taxon>Bacteroidota</taxon>
        <taxon>Flavobacteriia</taxon>
        <taxon>Flavobacteriales</taxon>
        <taxon>Candidatus Karelsulcia</taxon>
    </lineage>
</organism>
<sequence length="92" mass="11384">MAHPKRKQSKSRKNKRRTSYTIYSPKLGIDIKTKQLHLYHRAHWYEKNLFYKGKLLFIKNKYIFFLSKSLIINYQYFNLFKDLLINKYDFSL</sequence>
<dbReference type="HAMAP" id="MF_00340">
    <property type="entry name" value="Ribosomal_bL32"/>
    <property type="match status" value="1"/>
</dbReference>
<evidence type="ECO:0000256" key="5">
    <source>
        <dbReference type="HAMAP-Rule" id="MF_00340"/>
    </source>
</evidence>
<evidence type="ECO:0000256" key="1">
    <source>
        <dbReference type="ARBA" id="ARBA00008560"/>
    </source>
</evidence>
<dbReference type="EMBL" id="CP013212">
    <property type="protein sequence ID" value="ALP70175.1"/>
    <property type="molecule type" value="Genomic_DNA"/>
</dbReference>
<dbReference type="InterPro" id="IPR002677">
    <property type="entry name" value="Ribosomal_bL32"/>
</dbReference>
<dbReference type="Proteomes" id="UP000055698">
    <property type="component" value="Chromosome"/>
</dbReference>
<evidence type="ECO:0000313" key="7">
    <source>
        <dbReference type="Proteomes" id="UP000055698"/>
    </source>
</evidence>
<accession>A0A654M2V0</accession>
<evidence type="ECO:0000256" key="3">
    <source>
        <dbReference type="ARBA" id="ARBA00023274"/>
    </source>
</evidence>
<dbReference type="NCBIfam" id="TIGR01031">
    <property type="entry name" value="rpmF_bact"/>
    <property type="match status" value="1"/>
</dbReference>